<keyword evidence="3" id="KW-1185">Reference proteome</keyword>
<evidence type="ECO:0000313" key="2">
    <source>
        <dbReference type="EMBL" id="SIO54394.1"/>
    </source>
</evidence>
<protein>
    <submittedName>
        <fullName evidence="2">Polyketide cyclase / dehydrase and lipid transport</fullName>
    </submittedName>
</protein>
<dbReference type="STRING" id="536979.SAMN04488055_5594"/>
<dbReference type="RefSeq" id="WP_074242811.1">
    <property type="nucleotide sequence ID" value="NZ_FSRA01000002.1"/>
</dbReference>
<organism evidence="2 3">
    <name type="scientific">Chitinophaga niabensis</name>
    <dbReference type="NCBI Taxonomy" id="536979"/>
    <lineage>
        <taxon>Bacteria</taxon>
        <taxon>Pseudomonadati</taxon>
        <taxon>Bacteroidota</taxon>
        <taxon>Chitinophagia</taxon>
        <taxon>Chitinophagales</taxon>
        <taxon>Chitinophagaceae</taxon>
        <taxon>Chitinophaga</taxon>
    </lineage>
</organism>
<dbReference type="SUPFAM" id="SSF55961">
    <property type="entry name" value="Bet v1-like"/>
    <property type="match status" value="1"/>
</dbReference>
<sequence length="179" mass="20530">MSILITAFTILIGIILLLLIIALFIKKEYTIEQAIVINKPKALVYDYLRLLRNHDNFVKWSMIDPNMKKEYTGTDGTVGFVSAWDSTNKQVGKGEQEVIKMAEGEKIDYELRFIRPFEGISYASIATVAVGEQQTRVIWVFNGKMKYPMNLMLLFMNLEKMLAKDLDEGLVTLKNILEK</sequence>
<dbReference type="Gene3D" id="3.30.530.20">
    <property type="match status" value="1"/>
</dbReference>
<dbReference type="InterPro" id="IPR023393">
    <property type="entry name" value="START-like_dom_sf"/>
</dbReference>
<dbReference type="CDD" id="cd07818">
    <property type="entry name" value="SRPBCC_1"/>
    <property type="match status" value="1"/>
</dbReference>
<evidence type="ECO:0000256" key="1">
    <source>
        <dbReference type="SAM" id="Phobius"/>
    </source>
</evidence>
<keyword evidence="1" id="KW-0812">Transmembrane</keyword>
<keyword evidence="1" id="KW-1133">Transmembrane helix</keyword>
<keyword evidence="1" id="KW-0472">Membrane</keyword>
<dbReference type="EMBL" id="FSRA01000002">
    <property type="protein sequence ID" value="SIO54394.1"/>
    <property type="molecule type" value="Genomic_DNA"/>
</dbReference>
<evidence type="ECO:0000313" key="3">
    <source>
        <dbReference type="Proteomes" id="UP000185003"/>
    </source>
</evidence>
<dbReference type="Proteomes" id="UP000185003">
    <property type="component" value="Unassembled WGS sequence"/>
</dbReference>
<feature type="transmembrane region" description="Helical" evidence="1">
    <location>
        <begin position="6"/>
        <end position="25"/>
    </location>
</feature>
<name>A0A1N6KCT7_9BACT</name>
<dbReference type="AlphaFoldDB" id="A0A1N6KCT7"/>
<dbReference type="OrthoDB" id="9807923at2"/>
<proteinExistence type="predicted"/>
<reference evidence="2 3" key="1">
    <citation type="submission" date="2016-11" db="EMBL/GenBank/DDBJ databases">
        <authorList>
            <person name="Jaros S."/>
            <person name="Januszkiewicz K."/>
            <person name="Wedrychowicz H."/>
        </authorList>
    </citation>
    <scope>NUCLEOTIDE SEQUENCE [LARGE SCALE GENOMIC DNA]</scope>
    <source>
        <strain evidence="2 3">DSM 24787</strain>
    </source>
</reference>
<accession>A0A1N6KCT7</accession>
<gene>
    <name evidence="2" type="ORF">SAMN04488055_5594</name>
</gene>